<dbReference type="OrthoDB" id="272077at2759"/>
<dbReference type="Gene3D" id="1.25.40.10">
    <property type="entry name" value="Tetratricopeptide repeat domain"/>
    <property type="match status" value="1"/>
</dbReference>
<sequence length="206" mass="24059">MRKNKRLKCLTHACVFSVLLVHCLNTMQVIEFSKTFEEWENAREGALVKLRKIHIPYFSKYIYRGPKPKELSWKSESEYLKSECSRIDIERRISELNNEETVGRAKKLVSTGLQYMNGIGFGKDEKKAFKYFMKSAELDHGDGSYMVGYCYQHGAGVIRNEHKAFEYYSKASELGYTKGTFNVGYYYRHGIGVEKDEIKALEYYKK</sequence>
<dbReference type="EMBL" id="QKWP01000028">
    <property type="protein sequence ID" value="RIB29853.1"/>
    <property type="molecule type" value="Genomic_DNA"/>
</dbReference>
<evidence type="ECO:0000256" key="1">
    <source>
        <dbReference type="SAM" id="SignalP"/>
    </source>
</evidence>
<keyword evidence="1" id="KW-0732">Signal</keyword>
<keyword evidence="3" id="KW-1185">Reference proteome</keyword>
<dbReference type="InterPro" id="IPR011990">
    <property type="entry name" value="TPR-like_helical_dom_sf"/>
</dbReference>
<dbReference type="InterPro" id="IPR006597">
    <property type="entry name" value="Sel1-like"/>
</dbReference>
<dbReference type="Pfam" id="PF08238">
    <property type="entry name" value="Sel1"/>
    <property type="match status" value="3"/>
</dbReference>
<dbReference type="STRING" id="44941.A0A397WB13"/>
<dbReference type="Proteomes" id="UP000266673">
    <property type="component" value="Unassembled WGS sequence"/>
</dbReference>
<dbReference type="InterPro" id="IPR052945">
    <property type="entry name" value="Mitotic_Regulator"/>
</dbReference>
<feature type="chain" id="PRO_5017223842" evidence="1">
    <location>
        <begin position="27"/>
        <end position="206"/>
    </location>
</feature>
<evidence type="ECO:0000313" key="2">
    <source>
        <dbReference type="EMBL" id="RIB29853.1"/>
    </source>
</evidence>
<feature type="signal peptide" evidence="1">
    <location>
        <begin position="1"/>
        <end position="26"/>
    </location>
</feature>
<dbReference type="PANTHER" id="PTHR43628">
    <property type="entry name" value="ACTIVATOR OF C KINASE PROTEIN 1-RELATED"/>
    <property type="match status" value="1"/>
</dbReference>
<gene>
    <name evidence="2" type="ORF">C2G38_1995509</name>
</gene>
<organism evidence="2 3">
    <name type="scientific">Gigaspora rosea</name>
    <dbReference type="NCBI Taxonomy" id="44941"/>
    <lineage>
        <taxon>Eukaryota</taxon>
        <taxon>Fungi</taxon>
        <taxon>Fungi incertae sedis</taxon>
        <taxon>Mucoromycota</taxon>
        <taxon>Glomeromycotina</taxon>
        <taxon>Glomeromycetes</taxon>
        <taxon>Diversisporales</taxon>
        <taxon>Gigasporaceae</taxon>
        <taxon>Gigaspora</taxon>
    </lineage>
</organism>
<feature type="non-terminal residue" evidence="2">
    <location>
        <position position="206"/>
    </location>
</feature>
<proteinExistence type="predicted"/>
<reference evidence="2 3" key="1">
    <citation type="submission" date="2018-06" db="EMBL/GenBank/DDBJ databases">
        <title>Comparative genomics reveals the genomic features of Rhizophagus irregularis, R. cerebriforme, R. diaphanum and Gigaspora rosea, and their symbiotic lifestyle signature.</title>
        <authorList>
            <person name="Morin E."/>
            <person name="San Clemente H."/>
            <person name="Chen E.C.H."/>
            <person name="De La Providencia I."/>
            <person name="Hainaut M."/>
            <person name="Kuo A."/>
            <person name="Kohler A."/>
            <person name="Murat C."/>
            <person name="Tang N."/>
            <person name="Roy S."/>
            <person name="Loubradou J."/>
            <person name="Henrissat B."/>
            <person name="Grigoriev I.V."/>
            <person name="Corradi N."/>
            <person name="Roux C."/>
            <person name="Martin F.M."/>
        </authorList>
    </citation>
    <scope>NUCLEOTIDE SEQUENCE [LARGE SCALE GENOMIC DNA]</scope>
    <source>
        <strain evidence="2 3">DAOM 194757</strain>
    </source>
</reference>
<name>A0A397WB13_9GLOM</name>
<protein>
    <submittedName>
        <fullName evidence="2">Uncharacterized protein</fullName>
    </submittedName>
</protein>
<dbReference type="AlphaFoldDB" id="A0A397WB13"/>
<dbReference type="SMART" id="SM00671">
    <property type="entry name" value="SEL1"/>
    <property type="match status" value="3"/>
</dbReference>
<dbReference type="PANTHER" id="PTHR43628:SF1">
    <property type="entry name" value="CHITIN SYNTHASE REGULATORY FACTOR 2-RELATED"/>
    <property type="match status" value="1"/>
</dbReference>
<dbReference type="SUPFAM" id="SSF81901">
    <property type="entry name" value="HCP-like"/>
    <property type="match status" value="1"/>
</dbReference>
<evidence type="ECO:0000313" key="3">
    <source>
        <dbReference type="Proteomes" id="UP000266673"/>
    </source>
</evidence>
<comment type="caution">
    <text evidence="2">The sequence shown here is derived from an EMBL/GenBank/DDBJ whole genome shotgun (WGS) entry which is preliminary data.</text>
</comment>
<accession>A0A397WB13</accession>